<dbReference type="EMBL" id="JABVXQ010000008">
    <property type="protein sequence ID" value="KAF6094948.1"/>
    <property type="molecule type" value="Genomic_DNA"/>
</dbReference>
<comment type="caution">
    <text evidence="1">The sequence shown here is derived from an EMBL/GenBank/DDBJ whole genome shotgun (WGS) entry which is preliminary data.</text>
</comment>
<reference evidence="1 2" key="1">
    <citation type="journal article" date="2020" name="Nature">
        <title>Six reference-quality genomes reveal evolution of bat adaptations.</title>
        <authorList>
            <person name="Jebb D."/>
            <person name="Huang Z."/>
            <person name="Pippel M."/>
            <person name="Hughes G.M."/>
            <person name="Lavrichenko K."/>
            <person name="Devanna P."/>
            <person name="Winkler S."/>
            <person name="Jermiin L.S."/>
            <person name="Skirmuntt E.C."/>
            <person name="Katzourakis A."/>
            <person name="Burkitt-Gray L."/>
            <person name="Ray D.A."/>
            <person name="Sullivan K.A.M."/>
            <person name="Roscito J.G."/>
            <person name="Kirilenko B.M."/>
            <person name="Davalos L.M."/>
            <person name="Corthals A.P."/>
            <person name="Power M.L."/>
            <person name="Jones G."/>
            <person name="Ransome R.D."/>
            <person name="Dechmann D.K.N."/>
            <person name="Locatelli A.G."/>
            <person name="Puechmaille S.J."/>
            <person name="Fedrigo O."/>
            <person name="Jarvis E.D."/>
            <person name="Hiller M."/>
            <person name="Vernes S.C."/>
            <person name="Myers E.W."/>
            <person name="Teeling E.C."/>
        </authorList>
    </citation>
    <scope>NUCLEOTIDE SEQUENCE [LARGE SCALE GENOMIC DNA]</scope>
    <source>
        <strain evidence="1">Bat1K_MPI-CBG_1</strain>
    </source>
</reference>
<accession>A0A833ZLK7</accession>
<evidence type="ECO:0000313" key="1">
    <source>
        <dbReference type="EMBL" id="KAF6094948.1"/>
    </source>
</evidence>
<name>A0A833ZLK7_9CHIR</name>
<evidence type="ECO:0000313" key="2">
    <source>
        <dbReference type="Proteomes" id="UP000664940"/>
    </source>
</evidence>
<organism evidence="1 2">
    <name type="scientific">Phyllostomus discolor</name>
    <name type="common">pale spear-nosed bat</name>
    <dbReference type="NCBI Taxonomy" id="89673"/>
    <lineage>
        <taxon>Eukaryota</taxon>
        <taxon>Metazoa</taxon>
        <taxon>Chordata</taxon>
        <taxon>Craniata</taxon>
        <taxon>Vertebrata</taxon>
        <taxon>Euteleostomi</taxon>
        <taxon>Mammalia</taxon>
        <taxon>Eutheria</taxon>
        <taxon>Laurasiatheria</taxon>
        <taxon>Chiroptera</taxon>
        <taxon>Yangochiroptera</taxon>
        <taxon>Phyllostomidae</taxon>
        <taxon>Phyllostominae</taxon>
        <taxon>Phyllostomus</taxon>
    </lineage>
</organism>
<proteinExistence type="predicted"/>
<dbReference type="Proteomes" id="UP000664940">
    <property type="component" value="Unassembled WGS sequence"/>
</dbReference>
<dbReference type="AlphaFoldDB" id="A0A833ZLK7"/>
<sequence length="156" mass="16427">MPVSCCAQWTDGSLRDRREEREQGPGCRVHRGCGRRWGLWGPGLATWPSGDGNEGTLAAWLCGCFGGAGGTVSGGGAHTHMHTHTSISQKGILKSARCPDFYSYCSVDASITALLKLGGGSGVWDSGVVFLGLSGTQLKRQFLAGYHPQGIAETDD</sequence>
<protein>
    <submittedName>
        <fullName evidence="1">Uncharacterized protein</fullName>
    </submittedName>
</protein>
<gene>
    <name evidence="1" type="ORF">HJG60_012003</name>
</gene>